<evidence type="ECO:0000259" key="2">
    <source>
        <dbReference type="SMART" id="SM00014"/>
    </source>
</evidence>
<dbReference type="EMBL" id="CP011568">
    <property type="protein sequence ID" value="AKJ69776.2"/>
    <property type="molecule type" value="Genomic_DNA"/>
</dbReference>
<reference evidence="4" key="1">
    <citation type="submission" date="2015-06" db="EMBL/GenBank/DDBJ databases">
        <authorList>
            <person name="Lim Y.L."/>
            <person name="Ee R."/>
            <person name="Yong D."/>
            <person name="How K.Y."/>
            <person name="Yin W.F."/>
            <person name="Chan K.G."/>
        </authorList>
    </citation>
    <scope>NUCLEOTIDE SEQUENCE [LARGE SCALE GENOMIC DNA]</scope>
    <source>
        <strain evidence="4">DSM 25325</strain>
    </source>
</reference>
<dbReference type="Gene3D" id="1.20.144.10">
    <property type="entry name" value="Phosphatidic acid phosphatase type 2/haloperoxidase"/>
    <property type="match status" value="1"/>
</dbReference>
<evidence type="ECO:0000313" key="3">
    <source>
        <dbReference type="EMBL" id="AKJ69776.2"/>
    </source>
</evidence>
<keyword evidence="1" id="KW-0472">Membrane</keyword>
<feature type="transmembrane region" description="Helical" evidence="1">
    <location>
        <begin position="99"/>
        <end position="118"/>
    </location>
</feature>
<sequence length="220" mass="23380">MMLTNLADSAVLAPAALAIAIWLAASRAWRLATLWCALFGVGVVMVAATKIAFIGWGLGVRSLNFTGISGHTMLATAVYPTILWLVLQRYRPAVRNTGAALGLLFGVIVGLSRLVLHAHSPSEVVAGCLWGAVVSIGFIALSQLRSLPALHPLMFVCSLLLIGAVLYGTRAPSQRLIIRTALALSGHHEPYIRVTWRMRGTGRNQPAHAAPVCRDGLSGT</sequence>
<dbReference type="Pfam" id="PF01569">
    <property type="entry name" value="PAP2"/>
    <property type="match status" value="1"/>
</dbReference>
<dbReference type="AlphaFoldDB" id="A0A0G3EYC4"/>
<proteinExistence type="predicted"/>
<organism evidence="3 4">
    <name type="scientific">Pandoraea thiooxydans</name>
    <dbReference type="NCBI Taxonomy" id="445709"/>
    <lineage>
        <taxon>Bacteria</taxon>
        <taxon>Pseudomonadati</taxon>
        <taxon>Pseudomonadota</taxon>
        <taxon>Betaproteobacteria</taxon>
        <taxon>Burkholderiales</taxon>
        <taxon>Burkholderiaceae</taxon>
        <taxon>Pandoraea</taxon>
    </lineage>
</organism>
<dbReference type="InterPro" id="IPR036938">
    <property type="entry name" value="PAP2/HPO_sf"/>
</dbReference>
<feature type="transmembrane region" description="Helical" evidence="1">
    <location>
        <begin position="149"/>
        <end position="169"/>
    </location>
</feature>
<accession>A0A0G3EYC4</accession>
<name>A0A0G3EYC4_9BURK</name>
<dbReference type="SMART" id="SM00014">
    <property type="entry name" value="acidPPc"/>
    <property type="match status" value="1"/>
</dbReference>
<keyword evidence="1" id="KW-0812">Transmembrane</keyword>
<keyword evidence="1" id="KW-1133">Transmembrane helix</keyword>
<dbReference type="Proteomes" id="UP000036700">
    <property type="component" value="Chromosome"/>
</dbReference>
<protein>
    <recommendedName>
        <fullName evidence="2">Phosphatidic acid phosphatase type 2/haloperoxidase domain-containing protein</fullName>
    </recommendedName>
</protein>
<feature type="domain" description="Phosphatidic acid phosphatase type 2/haloperoxidase" evidence="2">
    <location>
        <begin position="17"/>
        <end position="139"/>
    </location>
</feature>
<evidence type="ECO:0000313" key="4">
    <source>
        <dbReference type="Proteomes" id="UP000036700"/>
    </source>
</evidence>
<feature type="transmembrane region" description="Helical" evidence="1">
    <location>
        <begin position="32"/>
        <end position="56"/>
    </location>
</feature>
<gene>
    <name evidence="3" type="ORF">ABW99_17775</name>
</gene>
<evidence type="ECO:0000256" key="1">
    <source>
        <dbReference type="SAM" id="Phobius"/>
    </source>
</evidence>
<keyword evidence="4" id="KW-1185">Reference proteome</keyword>
<dbReference type="SUPFAM" id="SSF48317">
    <property type="entry name" value="Acid phosphatase/Vanadium-dependent haloperoxidase"/>
    <property type="match status" value="1"/>
</dbReference>
<feature type="transmembrane region" description="Helical" evidence="1">
    <location>
        <begin position="68"/>
        <end position="87"/>
    </location>
</feature>
<dbReference type="InterPro" id="IPR000326">
    <property type="entry name" value="PAP2/HPO"/>
</dbReference>
<feature type="transmembrane region" description="Helical" evidence="1">
    <location>
        <begin position="6"/>
        <end position="25"/>
    </location>
</feature>